<feature type="region of interest" description="Disordered" evidence="7">
    <location>
        <begin position="370"/>
        <end position="430"/>
    </location>
</feature>
<dbReference type="Pfam" id="PF16213">
    <property type="entry name" value="DCB"/>
    <property type="match status" value="1"/>
</dbReference>
<feature type="transmembrane region" description="Helical" evidence="8">
    <location>
        <begin position="932"/>
        <end position="955"/>
    </location>
</feature>
<dbReference type="KEGG" id="apro:F751_2921"/>
<evidence type="ECO:0000256" key="6">
    <source>
        <dbReference type="ARBA" id="ARBA00023136"/>
    </source>
</evidence>
<accession>A0A087SD58</accession>
<dbReference type="OrthoDB" id="430364at2759"/>
<feature type="region of interest" description="Disordered" evidence="7">
    <location>
        <begin position="42"/>
        <end position="85"/>
    </location>
</feature>
<dbReference type="eggNOG" id="KOG0929">
    <property type="taxonomic scope" value="Eukaryota"/>
</dbReference>
<dbReference type="STRING" id="3075.A0A087SD58"/>
<dbReference type="InterPro" id="IPR000904">
    <property type="entry name" value="Sec7_dom"/>
</dbReference>
<dbReference type="Gene3D" id="1.10.220.20">
    <property type="match status" value="1"/>
</dbReference>
<evidence type="ECO:0000313" key="10">
    <source>
        <dbReference type="EMBL" id="KFM23662.1"/>
    </source>
</evidence>
<dbReference type="InterPro" id="IPR046455">
    <property type="entry name" value="Sec7/BIG1-like_C"/>
</dbReference>
<dbReference type="Pfam" id="PF09324">
    <property type="entry name" value="Sec7-like_HDS"/>
    <property type="match status" value="1"/>
</dbReference>
<dbReference type="PROSITE" id="PS50190">
    <property type="entry name" value="SEC7"/>
    <property type="match status" value="1"/>
</dbReference>
<dbReference type="GO" id="GO:0015031">
    <property type="term" value="P:protein transport"/>
    <property type="evidence" value="ECO:0007669"/>
    <property type="project" value="UniProtKB-KW"/>
</dbReference>
<feature type="domain" description="SEC7" evidence="9">
    <location>
        <begin position="684"/>
        <end position="871"/>
    </location>
</feature>
<organism evidence="10 11">
    <name type="scientific">Auxenochlorella protothecoides</name>
    <name type="common">Green microalga</name>
    <name type="synonym">Chlorella protothecoides</name>
    <dbReference type="NCBI Taxonomy" id="3075"/>
    <lineage>
        <taxon>Eukaryota</taxon>
        <taxon>Viridiplantae</taxon>
        <taxon>Chlorophyta</taxon>
        <taxon>core chlorophytes</taxon>
        <taxon>Trebouxiophyceae</taxon>
        <taxon>Chlorellales</taxon>
        <taxon>Chlorellaceae</taxon>
        <taxon>Auxenochlorella</taxon>
    </lineage>
</organism>
<dbReference type="PANTHER" id="PTHR10663">
    <property type="entry name" value="GUANYL-NUCLEOTIDE EXCHANGE FACTOR"/>
    <property type="match status" value="1"/>
</dbReference>
<feature type="compositionally biased region" description="Low complexity" evidence="7">
    <location>
        <begin position="68"/>
        <end position="78"/>
    </location>
</feature>
<dbReference type="InterPro" id="IPR032691">
    <property type="entry name" value="Mon2/Sec7/BIG1-like_HUS"/>
</dbReference>
<evidence type="ECO:0000256" key="8">
    <source>
        <dbReference type="SAM" id="Phobius"/>
    </source>
</evidence>
<dbReference type="SMART" id="SM00222">
    <property type="entry name" value="Sec7"/>
    <property type="match status" value="1"/>
</dbReference>
<feature type="compositionally biased region" description="Low complexity" evidence="7">
    <location>
        <begin position="42"/>
        <end position="59"/>
    </location>
</feature>
<dbReference type="Gene3D" id="1.10.1000.11">
    <property type="entry name" value="Arf Nucleotide-binding Site Opener,domain 2"/>
    <property type="match status" value="1"/>
</dbReference>
<evidence type="ECO:0000313" key="11">
    <source>
        <dbReference type="Proteomes" id="UP000028924"/>
    </source>
</evidence>
<feature type="compositionally biased region" description="Low complexity" evidence="7">
    <location>
        <begin position="203"/>
        <end position="217"/>
    </location>
</feature>
<keyword evidence="8" id="KW-0812">Transmembrane</keyword>
<feature type="compositionally biased region" description="Acidic residues" evidence="7">
    <location>
        <begin position="95"/>
        <end position="110"/>
    </location>
</feature>
<dbReference type="InterPro" id="IPR016024">
    <property type="entry name" value="ARM-type_fold"/>
</dbReference>
<sequence>MTSPASLVRPCLERIAQNATARKQAGLRQDVLALLEELDSALPLQPAQPPEQQRAASPTPEAPPARPPRGAAPGVHAGLAEDPESGAFRLTLRLEDDDDGGGEEGGEDGEVPLAEEAGRQMTPRQRGGEHHPGALTDEAALRLLEVLAAAVDSRRFVLVEAALDAVQRLIAHAYIRGTVTVLHHRAGGGAGPLDHGAGGEGATAGTSTSASTPSPGSEVRRPLPPAALAVDLIVRCDDLGDEGVELRLLSALLTAVTSAGLAVHGAALLLCVRAGYNVYLLSRSEVNAATAKATLTQALNVCFARMESGDAHEVPPPIMVADVLGMPPAETSSLSASVQQFLTDVVASVDPFGTHARGVQQSLDAVFAAPAGPGSGGARSPTAAGSTPASPAGAWGAGGAAADPGVGPPAPPAVEEPVDEPGDRDGIQWREPASPLAPLALAGEASAASTGGAVPGAGDPNVALALQRSAYLVFRALCKLSIRSVDGGGGTDATTARGKVLALELLKIVLENSGPVFATSERFMGAIRQYLCLSLLKNCASSVPAALPPCASIFLTLLTRFRAALKGEVGVFYPMILLRPIEPVGAGVLAHTTGSVGGAAPVDVAYRGVALACLARLAADGQALMDLYVNYDCDLEGANLFERTVAALVRLAQGSPGLEAAVPAPAEERALRFEALRCLLTGSTLEGWKAFKRVFQEGVELFNAKPAKGVAFMQEQGLVGPDPDDVAQFLAKTLSLSKAQVGDYLGERDPFNLKVMHAYVDALDFAGLEFDMAIRKFLDGFRLPGEAQKIDRLMEKFAERYVLCNPDSFRSADVAYVLAYSVIMLNTDAHNPGVKVKMTRADFLRNNRGINDGGDLPEAFMSGLYDAIRAAALEPSDEALARWHDALRARAAGATFHETHDPAAVAGALAVAWAPLLGALSTVFEESEDPRWVVLCLAGLVAASGLACALGAATLRDAFVASLARFTMLHSPGALRLKHAQAFRALLVVAEHNGDALGPCWQDVLRCVSRFELLQTATAGVPSDALLFAWGRAGRTPCAAVPGGGRDALPPAEVMRSVDPDDLDRIFVHSSRLNSDAIVEFVTTLCTIAREELRPVDAPRVFSLTKIVEIAAHNMDRIRLVWARIWAVLSDFFVEVGCAPNLQVAMYGVDSLRQLATKFLERDELANYTFQSDFLRPFCVVMRRSKAPEIRELVIRCVSQMVLARVANVKSGWKSVFMVFTTAAADESPQIVRLAFDTVEKIVREHFHYITETEAATFTDCVNCLIAYTNNPHSLDVALNSIAFLRFCALQLAAGGIGDVEKLPEGASNHTTSATVGSLRFTDKEQHMYYWFPLLAGLSELTFDPRPQVRTSALDVLFDTLRFHGGSFTPAFWLRVFDSVLLPIFDVVRAEITDTTTFTDERRRAEADRWLYATCTRTLQYIVDLVAQYHAGVEPLLARLLHLLLGFATRPHAELAAVGVAALSRLTLALAPRLDEPGWRALLDAYAEAARETLPDRYEGAGAGEEGATLAPLATATLTSLRGFDDDAFRAHVHDLFPRLVALIAAEGAPPELRRALSDLFLHRVGAMLV</sequence>
<keyword evidence="6 8" id="KW-0472">Membrane</keyword>
<dbReference type="Pfam" id="PF12783">
    <property type="entry name" value="Sec7-like_HUS"/>
    <property type="match status" value="1"/>
</dbReference>
<dbReference type="Proteomes" id="UP000028924">
    <property type="component" value="Unassembled WGS sequence"/>
</dbReference>
<dbReference type="EMBL" id="KL662095">
    <property type="protein sequence ID" value="KFM23662.1"/>
    <property type="molecule type" value="Genomic_DNA"/>
</dbReference>
<feature type="transmembrane region" description="Helical" evidence="8">
    <location>
        <begin position="903"/>
        <end position="920"/>
    </location>
</feature>
<feature type="compositionally biased region" description="Gly residues" evidence="7">
    <location>
        <begin position="190"/>
        <end position="202"/>
    </location>
</feature>
<feature type="region of interest" description="Disordered" evidence="7">
    <location>
        <begin position="190"/>
        <end position="221"/>
    </location>
</feature>
<dbReference type="FunFam" id="1.10.220.20:FF:000002">
    <property type="entry name" value="Brefeldin A-inhibited guanine nucleotide-exchange protein 1"/>
    <property type="match status" value="1"/>
</dbReference>
<dbReference type="Pfam" id="PF20252">
    <property type="entry name" value="BIG2_C"/>
    <property type="match status" value="1"/>
</dbReference>
<gene>
    <name evidence="10" type="ORF">F751_2921</name>
</gene>
<feature type="compositionally biased region" description="Low complexity" evidence="7">
    <location>
        <begin position="370"/>
        <end position="405"/>
    </location>
</feature>
<name>A0A087SD58_AUXPR</name>
<evidence type="ECO:0000256" key="4">
    <source>
        <dbReference type="ARBA" id="ARBA00022490"/>
    </source>
</evidence>
<reference evidence="10 11" key="1">
    <citation type="journal article" date="2014" name="BMC Genomics">
        <title>Oil accumulation mechanisms of the oleaginous microalga Chlorella protothecoides revealed through its genome, transcriptomes, and proteomes.</title>
        <authorList>
            <person name="Gao C."/>
            <person name="Wang Y."/>
            <person name="Shen Y."/>
            <person name="Yan D."/>
            <person name="He X."/>
            <person name="Dai J."/>
            <person name="Wu Q."/>
        </authorList>
    </citation>
    <scope>NUCLEOTIDE SEQUENCE [LARGE SCALE GENOMIC DNA]</scope>
    <source>
        <strain evidence="10 11">0710</strain>
    </source>
</reference>
<dbReference type="PANTHER" id="PTHR10663:SF375">
    <property type="entry name" value="LD29171P"/>
    <property type="match status" value="1"/>
</dbReference>
<dbReference type="Pfam" id="PF16206">
    <property type="entry name" value="Mon2_C"/>
    <property type="match status" value="1"/>
</dbReference>
<protein>
    <submittedName>
        <fullName evidence="10">Brefeldin A-inhibited guanine nucleotide-exchange protein 2</fullName>
    </submittedName>
</protein>
<keyword evidence="8" id="KW-1133">Transmembrane helix</keyword>
<evidence type="ECO:0000256" key="2">
    <source>
        <dbReference type="ARBA" id="ARBA00004514"/>
    </source>
</evidence>
<evidence type="ECO:0000259" key="9">
    <source>
        <dbReference type="PROSITE" id="PS50190"/>
    </source>
</evidence>
<dbReference type="FunFam" id="1.10.1000.11:FF:000003">
    <property type="entry name" value="Brefeldin A-inhibited guanine nucleotide-exchange protein 1"/>
    <property type="match status" value="1"/>
</dbReference>
<dbReference type="GO" id="GO:0005829">
    <property type="term" value="C:cytosol"/>
    <property type="evidence" value="ECO:0007669"/>
    <property type="project" value="UniProtKB-SubCell"/>
</dbReference>
<evidence type="ECO:0000256" key="3">
    <source>
        <dbReference type="ARBA" id="ARBA00022448"/>
    </source>
</evidence>
<keyword evidence="5" id="KW-0653">Protein transport</keyword>
<proteinExistence type="predicted"/>
<dbReference type="InterPro" id="IPR032629">
    <property type="entry name" value="DCB_dom"/>
</dbReference>
<dbReference type="GeneID" id="23614312"/>
<dbReference type="GO" id="GO:0005085">
    <property type="term" value="F:guanyl-nucleotide exchange factor activity"/>
    <property type="evidence" value="ECO:0007669"/>
    <property type="project" value="InterPro"/>
</dbReference>
<dbReference type="GO" id="GO:0016020">
    <property type="term" value="C:membrane"/>
    <property type="evidence" value="ECO:0007669"/>
    <property type="project" value="UniProtKB-SubCell"/>
</dbReference>
<dbReference type="InterPro" id="IPR015403">
    <property type="entry name" value="Mon2/Sec7/BIG1-like_HDS"/>
</dbReference>
<comment type="subcellular location">
    <subcellularLocation>
        <location evidence="2">Cytoplasm</location>
        <location evidence="2">Cytosol</location>
    </subcellularLocation>
    <subcellularLocation>
        <location evidence="1">Membrane</location>
    </subcellularLocation>
</comment>
<dbReference type="GO" id="GO:0005802">
    <property type="term" value="C:trans-Golgi network"/>
    <property type="evidence" value="ECO:0007669"/>
    <property type="project" value="TreeGrafter"/>
</dbReference>
<dbReference type="RefSeq" id="XP_011396536.1">
    <property type="nucleotide sequence ID" value="XM_011398234.1"/>
</dbReference>
<dbReference type="SUPFAM" id="SSF48425">
    <property type="entry name" value="Sec7 domain"/>
    <property type="match status" value="1"/>
</dbReference>
<keyword evidence="11" id="KW-1185">Reference proteome</keyword>
<evidence type="ECO:0000256" key="1">
    <source>
        <dbReference type="ARBA" id="ARBA00004370"/>
    </source>
</evidence>
<dbReference type="SUPFAM" id="SSF48371">
    <property type="entry name" value="ARM repeat"/>
    <property type="match status" value="1"/>
</dbReference>
<dbReference type="InterPro" id="IPR032817">
    <property type="entry name" value="Mon2_C"/>
</dbReference>
<dbReference type="Pfam" id="PF01369">
    <property type="entry name" value="Sec7"/>
    <property type="match status" value="1"/>
</dbReference>
<keyword evidence="3" id="KW-0813">Transport</keyword>
<dbReference type="GO" id="GO:0032012">
    <property type="term" value="P:regulation of ARF protein signal transduction"/>
    <property type="evidence" value="ECO:0007669"/>
    <property type="project" value="InterPro"/>
</dbReference>
<feature type="region of interest" description="Disordered" evidence="7">
    <location>
        <begin position="95"/>
        <end position="114"/>
    </location>
</feature>
<evidence type="ECO:0000256" key="7">
    <source>
        <dbReference type="SAM" id="MobiDB-lite"/>
    </source>
</evidence>
<dbReference type="InterPro" id="IPR023394">
    <property type="entry name" value="Sec7_C_sf"/>
</dbReference>
<dbReference type="InterPro" id="IPR035999">
    <property type="entry name" value="Sec7_dom_sf"/>
</dbReference>
<dbReference type="CDD" id="cd00171">
    <property type="entry name" value="Sec7"/>
    <property type="match status" value="1"/>
</dbReference>
<keyword evidence="4" id="KW-0963">Cytoplasm</keyword>
<evidence type="ECO:0000256" key="5">
    <source>
        <dbReference type="ARBA" id="ARBA00022927"/>
    </source>
</evidence>